<dbReference type="Proteomes" id="UP000826656">
    <property type="component" value="Unassembled WGS sequence"/>
</dbReference>
<feature type="region of interest" description="Disordered" evidence="1">
    <location>
        <begin position="79"/>
        <end position="102"/>
    </location>
</feature>
<evidence type="ECO:0008006" key="4">
    <source>
        <dbReference type="Google" id="ProtNLM"/>
    </source>
</evidence>
<organism evidence="2 3">
    <name type="scientific">Solanum tuberosum</name>
    <name type="common">Potato</name>
    <dbReference type="NCBI Taxonomy" id="4113"/>
    <lineage>
        <taxon>Eukaryota</taxon>
        <taxon>Viridiplantae</taxon>
        <taxon>Streptophyta</taxon>
        <taxon>Embryophyta</taxon>
        <taxon>Tracheophyta</taxon>
        <taxon>Spermatophyta</taxon>
        <taxon>Magnoliopsida</taxon>
        <taxon>eudicotyledons</taxon>
        <taxon>Gunneridae</taxon>
        <taxon>Pentapetalae</taxon>
        <taxon>asterids</taxon>
        <taxon>lamiids</taxon>
        <taxon>Solanales</taxon>
        <taxon>Solanaceae</taxon>
        <taxon>Solanoideae</taxon>
        <taxon>Solaneae</taxon>
        <taxon>Solanum</taxon>
    </lineage>
</organism>
<evidence type="ECO:0000313" key="2">
    <source>
        <dbReference type="EMBL" id="KAH0738977.1"/>
    </source>
</evidence>
<protein>
    <recommendedName>
        <fullName evidence="4">C2H2-type domain-containing protein</fullName>
    </recommendedName>
</protein>
<reference evidence="2 3" key="1">
    <citation type="journal article" date="2021" name="bioRxiv">
        <title>Chromosome-scale and haplotype-resolved genome assembly of a tetraploid potato cultivar.</title>
        <authorList>
            <person name="Sun H."/>
            <person name="Jiao W.-B."/>
            <person name="Krause K."/>
            <person name="Campoy J.A."/>
            <person name="Goel M."/>
            <person name="Folz-Donahue K."/>
            <person name="Kukat C."/>
            <person name="Huettel B."/>
            <person name="Schneeberger K."/>
        </authorList>
    </citation>
    <scope>NUCLEOTIDE SEQUENCE [LARGE SCALE GENOMIC DNA]</scope>
    <source>
        <strain evidence="2">SolTubOtavaFocal</strain>
        <tissue evidence="2">Leaves</tissue>
    </source>
</reference>
<keyword evidence="3" id="KW-1185">Reference proteome</keyword>
<evidence type="ECO:0000313" key="3">
    <source>
        <dbReference type="Proteomes" id="UP000826656"/>
    </source>
</evidence>
<evidence type="ECO:0000256" key="1">
    <source>
        <dbReference type="SAM" id="MobiDB-lite"/>
    </source>
</evidence>
<dbReference type="EMBL" id="JAIVGD010000028">
    <property type="protein sequence ID" value="KAH0738977.1"/>
    <property type="molecule type" value="Genomic_DNA"/>
</dbReference>
<comment type="caution">
    <text evidence="2">The sequence shown here is derived from an EMBL/GenBank/DDBJ whole genome shotgun (WGS) entry which is preliminary data.</text>
</comment>
<sequence>MSSSNPRLFLCHICYRIIFTYHEFMIHVQSHPIQLQPQVHISEGSNRLNLTPLSILALPTQNARLLRNDRHVLPQETPSYNRWLQPHPHIAERSNRPNSTSQSRLAILAQNTRIMRNERHVSREPSSYHRRPVWPMHVTRGAQTLMSTRSNQVRVSNSTDTNLTGISPESITRPFIDQLDVPIQHIPHDDNENNGLDLTLKL</sequence>
<gene>
    <name evidence="2" type="ORF">KY290_037682</name>
</gene>
<name>A0ABQ7TXZ7_SOLTU</name>
<accession>A0ABQ7TXZ7</accession>
<proteinExistence type="predicted"/>